<name>A0AAV6YHA7_9LAMI</name>
<protein>
    <recommendedName>
        <fullName evidence="3">RING-type E3 ubiquitin transferase</fullName>
        <ecNumber evidence="3">2.3.2.27</ecNumber>
    </recommendedName>
</protein>
<evidence type="ECO:0000256" key="6">
    <source>
        <dbReference type="ARBA" id="ARBA00022771"/>
    </source>
</evidence>
<dbReference type="AlphaFoldDB" id="A0AAV6YHA7"/>
<dbReference type="GO" id="GO:0043161">
    <property type="term" value="P:proteasome-mediated ubiquitin-dependent protein catabolic process"/>
    <property type="evidence" value="ECO:0007669"/>
    <property type="project" value="UniProtKB-ARBA"/>
</dbReference>
<dbReference type="EC" id="2.3.2.27" evidence="3"/>
<dbReference type="EMBL" id="WHWC01000001">
    <property type="protein sequence ID" value="KAG8390925.1"/>
    <property type="molecule type" value="Genomic_DNA"/>
</dbReference>
<dbReference type="InterPro" id="IPR013083">
    <property type="entry name" value="Znf_RING/FYVE/PHD"/>
</dbReference>
<keyword evidence="8" id="KW-0862">Zinc</keyword>
<reference evidence="12" key="1">
    <citation type="submission" date="2019-10" db="EMBL/GenBank/DDBJ databases">
        <authorList>
            <person name="Zhang R."/>
            <person name="Pan Y."/>
            <person name="Wang J."/>
            <person name="Ma R."/>
            <person name="Yu S."/>
        </authorList>
    </citation>
    <scope>NUCLEOTIDE SEQUENCE</scope>
    <source>
        <strain evidence="12">LA-IB0</strain>
        <tissue evidence="12">Leaf</tissue>
    </source>
</reference>
<feature type="region of interest" description="Disordered" evidence="10">
    <location>
        <begin position="191"/>
        <end position="222"/>
    </location>
</feature>
<accession>A0AAV6YHA7</accession>
<dbReference type="Proteomes" id="UP000826271">
    <property type="component" value="Unassembled WGS sequence"/>
</dbReference>
<keyword evidence="6 9" id="KW-0863">Zinc-finger</keyword>
<evidence type="ECO:0000259" key="11">
    <source>
        <dbReference type="PROSITE" id="PS50089"/>
    </source>
</evidence>
<comment type="caution">
    <text evidence="12">The sequence shown here is derived from an EMBL/GenBank/DDBJ whole genome shotgun (WGS) entry which is preliminary data.</text>
</comment>
<keyword evidence="13" id="KW-1185">Reference proteome</keyword>
<feature type="region of interest" description="Disordered" evidence="10">
    <location>
        <begin position="504"/>
        <end position="542"/>
    </location>
</feature>
<evidence type="ECO:0000256" key="5">
    <source>
        <dbReference type="ARBA" id="ARBA00022723"/>
    </source>
</evidence>
<feature type="compositionally biased region" description="Polar residues" evidence="10">
    <location>
        <begin position="195"/>
        <end position="205"/>
    </location>
</feature>
<sequence length="718" mass="78644">MFADLQKNKTTAYSLSHISEFFARVWTNSKLAPMQGHRSSLSTLPENISFDHGSSSSDAGIDSQMPWNNMQSETNIPYLHHVRHEAHNGEWSLGETSSGSSQTQREQNERKREHTWPIHSRASLNLEEPSNILSLDNVDVNANSNQISNGLQVSGSNAIPQDLNMLSGFGHYVDDDCQVVERSNTCISVGAPNEHMTSNGSSSGSYAMGESEDTPMGSSMEGRRMPCKRKAIEVNVGQSSEAGSSNFFNHAERSQWHSVPPAQIAPSSIMQTENGLVVSNGPDPENPRLRLGVIGAVSASPFSLTGRGPSESARRNFRLRINGGLQQDHIPNPDPFLMEADIGNPDVSPSRHSSSLLLRNRLFDLNPASSVEKGISPHRQPVPLNVPSVRRNHQSRWNGASSSRTSSSSIGRDATLYEEPLTRNIPRSLSEHPMFVPASDIGSSSQQNYNLVGETNNIAENIASSSRAGSNPGQNSSSPTWANRGCPQYPRRLSEIVRRSLLSSGGIDSVGQSRNHGVRSATPQETAPSSGSGVHGHARSNSRAALLERHLDGAIPIPYSLRTLAAAGEGRSSIMSEIRHVLDLMRRGEGLRFEDVMMLDHSVLFGMADIHDRHRDMRLDVDNMSYEELLALGERIGNVCTGLTEETIMSRLKLQKYVGSKTKVQVETEPCSICREEYNDGEDVGTLECGHDFHKECIKQWLLQKNLCPICKTTGLTT</sequence>
<dbReference type="InterPro" id="IPR001841">
    <property type="entry name" value="Znf_RING"/>
</dbReference>
<evidence type="ECO:0000313" key="12">
    <source>
        <dbReference type="EMBL" id="KAG8390925.1"/>
    </source>
</evidence>
<evidence type="ECO:0000256" key="9">
    <source>
        <dbReference type="PROSITE-ProRule" id="PRU00175"/>
    </source>
</evidence>
<feature type="compositionally biased region" description="Polar residues" evidence="10">
    <location>
        <begin position="37"/>
        <end position="58"/>
    </location>
</feature>
<keyword evidence="4" id="KW-0808">Transferase</keyword>
<keyword evidence="7" id="KW-0833">Ubl conjugation pathway</keyword>
<dbReference type="FunFam" id="3.30.40.10:FF:000309">
    <property type="entry name" value="E3 ubiquitin-protein ligase MBR2"/>
    <property type="match status" value="1"/>
</dbReference>
<dbReference type="GO" id="GO:0010228">
    <property type="term" value="P:vegetative to reproductive phase transition of meristem"/>
    <property type="evidence" value="ECO:0007669"/>
    <property type="project" value="UniProtKB-ARBA"/>
</dbReference>
<evidence type="ECO:0000256" key="3">
    <source>
        <dbReference type="ARBA" id="ARBA00012483"/>
    </source>
</evidence>
<dbReference type="GO" id="GO:0008270">
    <property type="term" value="F:zinc ion binding"/>
    <property type="evidence" value="ECO:0007669"/>
    <property type="project" value="UniProtKB-KW"/>
</dbReference>
<organism evidence="12 13">
    <name type="scientific">Buddleja alternifolia</name>
    <dbReference type="NCBI Taxonomy" id="168488"/>
    <lineage>
        <taxon>Eukaryota</taxon>
        <taxon>Viridiplantae</taxon>
        <taxon>Streptophyta</taxon>
        <taxon>Embryophyta</taxon>
        <taxon>Tracheophyta</taxon>
        <taxon>Spermatophyta</taxon>
        <taxon>Magnoliopsida</taxon>
        <taxon>eudicotyledons</taxon>
        <taxon>Gunneridae</taxon>
        <taxon>Pentapetalae</taxon>
        <taxon>asterids</taxon>
        <taxon>lamiids</taxon>
        <taxon>Lamiales</taxon>
        <taxon>Scrophulariaceae</taxon>
        <taxon>Buddlejeae</taxon>
        <taxon>Buddleja</taxon>
    </lineage>
</organism>
<dbReference type="SMART" id="SM00184">
    <property type="entry name" value="RING"/>
    <property type="match status" value="1"/>
</dbReference>
<feature type="region of interest" description="Disordered" evidence="10">
    <location>
        <begin position="91"/>
        <end position="122"/>
    </location>
</feature>
<dbReference type="PANTHER" id="PTHR22937">
    <property type="entry name" value="E3 UBIQUITIN-PROTEIN LIGASE RNF165"/>
    <property type="match status" value="1"/>
</dbReference>
<feature type="domain" description="RING-type" evidence="11">
    <location>
        <begin position="671"/>
        <end position="712"/>
    </location>
</feature>
<dbReference type="PANTHER" id="PTHR22937:SF224">
    <property type="entry name" value="E3 UBIQUITIN-PROTEIN LIGASE MBR1-RELATED"/>
    <property type="match status" value="1"/>
</dbReference>
<evidence type="ECO:0000256" key="8">
    <source>
        <dbReference type="ARBA" id="ARBA00022833"/>
    </source>
</evidence>
<proteinExistence type="predicted"/>
<comment type="pathway">
    <text evidence="2">Protein modification; protein ubiquitination.</text>
</comment>
<evidence type="ECO:0000313" key="13">
    <source>
        <dbReference type="Proteomes" id="UP000826271"/>
    </source>
</evidence>
<feature type="region of interest" description="Disordered" evidence="10">
    <location>
        <begin position="371"/>
        <end position="415"/>
    </location>
</feature>
<feature type="compositionally biased region" description="Basic and acidic residues" evidence="10">
    <location>
        <begin position="106"/>
        <end position="116"/>
    </location>
</feature>
<evidence type="ECO:0000256" key="4">
    <source>
        <dbReference type="ARBA" id="ARBA00022679"/>
    </source>
</evidence>
<evidence type="ECO:0000256" key="7">
    <source>
        <dbReference type="ARBA" id="ARBA00022786"/>
    </source>
</evidence>
<gene>
    <name evidence="12" type="ORF">BUALT_Bualt01G0134300</name>
</gene>
<evidence type="ECO:0000256" key="10">
    <source>
        <dbReference type="SAM" id="MobiDB-lite"/>
    </source>
</evidence>
<dbReference type="SUPFAM" id="SSF57850">
    <property type="entry name" value="RING/U-box"/>
    <property type="match status" value="1"/>
</dbReference>
<dbReference type="PROSITE" id="PS50089">
    <property type="entry name" value="ZF_RING_2"/>
    <property type="match status" value="1"/>
</dbReference>
<dbReference type="Pfam" id="PF13639">
    <property type="entry name" value="zf-RING_2"/>
    <property type="match status" value="1"/>
</dbReference>
<dbReference type="InterPro" id="IPR045191">
    <property type="entry name" value="MBR1/2-like"/>
</dbReference>
<feature type="compositionally biased region" description="Polar residues" evidence="10">
    <location>
        <begin position="510"/>
        <end position="532"/>
    </location>
</feature>
<feature type="region of interest" description="Disordered" evidence="10">
    <location>
        <begin position="35"/>
        <end position="63"/>
    </location>
</feature>
<feature type="compositionally biased region" description="Polar residues" evidence="10">
    <location>
        <begin position="463"/>
        <end position="481"/>
    </location>
</feature>
<evidence type="ECO:0000256" key="2">
    <source>
        <dbReference type="ARBA" id="ARBA00004906"/>
    </source>
</evidence>
<dbReference type="GO" id="GO:0061630">
    <property type="term" value="F:ubiquitin protein ligase activity"/>
    <property type="evidence" value="ECO:0007669"/>
    <property type="project" value="UniProtKB-EC"/>
</dbReference>
<evidence type="ECO:0000256" key="1">
    <source>
        <dbReference type="ARBA" id="ARBA00000900"/>
    </source>
</evidence>
<feature type="region of interest" description="Disordered" evidence="10">
    <location>
        <begin position="463"/>
        <end position="487"/>
    </location>
</feature>
<feature type="compositionally biased region" description="Polar residues" evidence="10">
    <location>
        <begin position="94"/>
        <end position="105"/>
    </location>
</feature>
<keyword evidence="5" id="KW-0479">Metal-binding</keyword>
<comment type="catalytic activity">
    <reaction evidence="1">
        <text>S-ubiquitinyl-[E2 ubiquitin-conjugating enzyme]-L-cysteine + [acceptor protein]-L-lysine = [E2 ubiquitin-conjugating enzyme]-L-cysteine + N(6)-ubiquitinyl-[acceptor protein]-L-lysine.</text>
        <dbReference type="EC" id="2.3.2.27"/>
    </reaction>
</comment>
<dbReference type="Gene3D" id="3.30.40.10">
    <property type="entry name" value="Zinc/RING finger domain, C3HC4 (zinc finger)"/>
    <property type="match status" value="1"/>
</dbReference>